<reference evidence="7" key="1">
    <citation type="journal article" date="2015" name="Proc. Natl. Acad. Sci. U.S.A.">
        <title>Genome sequencing of adzuki bean (Vigna angularis) provides insight into high starch and low fat accumulation and domestication.</title>
        <authorList>
            <person name="Yang K."/>
            <person name="Tian Z."/>
            <person name="Chen C."/>
            <person name="Luo L."/>
            <person name="Zhao B."/>
            <person name="Wang Z."/>
            <person name="Yu L."/>
            <person name="Li Y."/>
            <person name="Sun Y."/>
            <person name="Li W."/>
            <person name="Chen Y."/>
            <person name="Li Y."/>
            <person name="Zhang Y."/>
            <person name="Ai D."/>
            <person name="Zhao J."/>
            <person name="Shang C."/>
            <person name="Ma Y."/>
            <person name="Wu B."/>
            <person name="Wang M."/>
            <person name="Gao L."/>
            <person name="Sun D."/>
            <person name="Zhang P."/>
            <person name="Guo F."/>
            <person name="Wang W."/>
            <person name="Li Y."/>
            <person name="Wang J."/>
            <person name="Varshney R.K."/>
            <person name="Wang J."/>
            <person name="Ling H.Q."/>
            <person name="Wan P."/>
        </authorList>
    </citation>
    <scope>NUCLEOTIDE SEQUENCE</scope>
    <source>
        <strain evidence="7">cv. Jingnong 6</strain>
    </source>
</reference>
<keyword evidence="5" id="KW-0411">Iron-sulfur</keyword>
<keyword evidence="3" id="KW-0479">Metal-binding</keyword>
<evidence type="ECO:0000313" key="6">
    <source>
        <dbReference type="EMBL" id="KOM55870.1"/>
    </source>
</evidence>
<evidence type="ECO:0000256" key="1">
    <source>
        <dbReference type="ARBA" id="ARBA00022485"/>
    </source>
</evidence>
<dbReference type="AlphaFoldDB" id="A0A0L9VLF0"/>
<gene>
    <name evidence="6" type="ORF">LR48_Vigan10g176200</name>
</gene>
<keyword evidence="1" id="KW-0004">4Fe-4S</keyword>
<name>A0A0L9VLF0_PHAAN</name>
<keyword evidence="4" id="KW-0408">Iron</keyword>
<keyword evidence="2" id="KW-0949">S-adenosyl-L-methionine</keyword>
<dbReference type="GO" id="GO:0033588">
    <property type="term" value="C:elongator holoenzyme complex"/>
    <property type="evidence" value="ECO:0007669"/>
    <property type="project" value="TreeGrafter"/>
</dbReference>
<dbReference type="GO" id="GO:0046872">
    <property type="term" value="F:metal ion binding"/>
    <property type="evidence" value="ECO:0007669"/>
    <property type="project" value="UniProtKB-KW"/>
</dbReference>
<dbReference type="PANTHER" id="PTHR11135:SF0">
    <property type="entry name" value="ELONGATOR COMPLEX PROTEIN 3"/>
    <property type="match status" value="1"/>
</dbReference>
<evidence type="ECO:0000256" key="5">
    <source>
        <dbReference type="ARBA" id="ARBA00023014"/>
    </source>
</evidence>
<proteinExistence type="predicted"/>
<dbReference type="GO" id="GO:0005737">
    <property type="term" value="C:cytoplasm"/>
    <property type="evidence" value="ECO:0007669"/>
    <property type="project" value="TreeGrafter"/>
</dbReference>
<protein>
    <submittedName>
        <fullName evidence="6">Uncharacterized protein</fullName>
    </submittedName>
</protein>
<evidence type="ECO:0000256" key="3">
    <source>
        <dbReference type="ARBA" id="ARBA00022723"/>
    </source>
</evidence>
<evidence type="ECO:0000256" key="2">
    <source>
        <dbReference type="ARBA" id="ARBA00022691"/>
    </source>
</evidence>
<dbReference type="InterPro" id="IPR039661">
    <property type="entry name" value="ELP3"/>
</dbReference>
<dbReference type="STRING" id="3914.A0A0L9VLF0"/>
<dbReference type="Gramene" id="KOM55870">
    <property type="protein sequence ID" value="KOM55870"/>
    <property type="gene ID" value="LR48_Vigan10g176200"/>
</dbReference>
<dbReference type="EMBL" id="CM003380">
    <property type="protein sequence ID" value="KOM55870.1"/>
    <property type="molecule type" value="Genomic_DNA"/>
</dbReference>
<dbReference type="Proteomes" id="UP000053144">
    <property type="component" value="Chromosome 10"/>
</dbReference>
<dbReference type="GO" id="GO:0002926">
    <property type="term" value="P:tRNA wobble base 5-methoxycarbonylmethyl-2-thiouridinylation"/>
    <property type="evidence" value="ECO:0007669"/>
    <property type="project" value="TreeGrafter"/>
</dbReference>
<accession>A0A0L9VLF0</accession>
<evidence type="ECO:0000313" key="7">
    <source>
        <dbReference type="Proteomes" id="UP000053144"/>
    </source>
</evidence>
<evidence type="ECO:0000256" key="4">
    <source>
        <dbReference type="ARBA" id="ARBA00023004"/>
    </source>
</evidence>
<sequence length="243" mass="27061">MASLVWQVGGRSEAETYASVLLRTEFVGSFRHRFRGNRVSNIYQRLEVTSAGRFMLRFGAGPKPSLHRTSRRVGPSVQSKASSATPIIIGIVVGRARERSSLVPPQIATWSSSSATRKSSSPTSSTVSHARKHTRSAWFFDGARKSTRSRKLSHVEDIDVEQGFMSFGKLAEQLVDIIARILAMVRPWTHVYRVQRDIPMPLVTSGVEKGNLRELALAQMEDLGLKCRDVRTREVGIQVIVQS</sequence>
<dbReference type="PANTHER" id="PTHR11135">
    <property type="entry name" value="HISTONE ACETYLTRANSFERASE-RELATED"/>
    <property type="match status" value="1"/>
</dbReference>
<organism evidence="6 7">
    <name type="scientific">Phaseolus angularis</name>
    <name type="common">Azuki bean</name>
    <name type="synonym">Vigna angularis</name>
    <dbReference type="NCBI Taxonomy" id="3914"/>
    <lineage>
        <taxon>Eukaryota</taxon>
        <taxon>Viridiplantae</taxon>
        <taxon>Streptophyta</taxon>
        <taxon>Embryophyta</taxon>
        <taxon>Tracheophyta</taxon>
        <taxon>Spermatophyta</taxon>
        <taxon>Magnoliopsida</taxon>
        <taxon>eudicotyledons</taxon>
        <taxon>Gunneridae</taxon>
        <taxon>Pentapetalae</taxon>
        <taxon>rosids</taxon>
        <taxon>fabids</taxon>
        <taxon>Fabales</taxon>
        <taxon>Fabaceae</taxon>
        <taxon>Papilionoideae</taxon>
        <taxon>50 kb inversion clade</taxon>
        <taxon>NPAAA clade</taxon>
        <taxon>indigoferoid/millettioid clade</taxon>
        <taxon>Phaseoleae</taxon>
        <taxon>Vigna</taxon>
    </lineage>
</organism>
<dbReference type="GO" id="GO:0005634">
    <property type="term" value="C:nucleus"/>
    <property type="evidence" value="ECO:0007669"/>
    <property type="project" value="TreeGrafter"/>
</dbReference>
<dbReference type="GO" id="GO:0051539">
    <property type="term" value="F:4 iron, 4 sulfur cluster binding"/>
    <property type="evidence" value="ECO:0007669"/>
    <property type="project" value="UniProtKB-KW"/>
</dbReference>